<dbReference type="SMART" id="SM00389">
    <property type="entry name" value="HOX"/>
    <property type="match status" value="1"/>
</dbReference>
<evidence type="ECO:0000313" key="16">
    <source>
        <dbReference type="Proteomes" id="UP001567538"/>
    </source>
</evidence>
<gene>
    <name evidence="15" type="primary">ATML1</name>
    <name evidence="15" type="ORF">AAHA92_10373</name>
</gene>
<dbReference type="EMBL" id="JBEAFC010000004">
    <property type="protein sequence ID" value="KAL1560114.1"/>
    <property type="molecule type" value="Genomic_DNA"/>
</dbReference>
<dbReference type="InterPro" id="IPR002913">
    <property type="entry name" value="START_lipid-bd_dom"/>
</dbReference>
<dbReference type="AlphaFoldDB" id="A0ABD1HW10"/>
<evidence type="ECO:0000256" key="2">
    <source>
        <dbReference type="ARBA" id="ARBA00006789"/>
    </source>
</evidence>
<sequence length="729" mass="79902">MFQPNMFDSHHHLLDMAHKTPENEMDLIRDDEYESKSGTDIMEAPSGDDQDPNQRPKKKRYHRHTQHQIQEMESFFNECPHPDDKQRKELGRRLGLEPLQVKFWFQNKRTQMKAQHERHENTQLRNENDKLRADNIRYKDTLNNATCPNCGGPAAIGEMSFDEQHLRIENARLREEIDRISGIASKYVEKPMLSYPHLSPGGGGASRSLDLGVGNFGGQTGIGREVFGAADLLRSVSGPTEADKPVIIELAVAAMEELIRMAQAGEPLWIPSIDNAAEMLSEEEYGTTFPRGIGPKPLGLKSEASRESAVVIMNHINLVEILMDVNQWSSVFASIVSRSVTLEVLSTGVAGNYNGALQVMTAEFQVPSPLVPTRENYFVRYCKQHNDGTWAVVDVSLDNLRPTSISRCRRRPSGCLIQELPNGYSKVTWVEHVEVDDRAVHSIYKALVNSGLAFGAKRWVATLDRQCERLASVMANNISAGDIGVISSPEGRKSMLKLAERMVMSFCSGVGASTAHTWTTLSGSGADDVRVMTRKSMDDPGRPSGIVLSAATSFWLPVSPKRVFDFLRDENSRSEWDILSNGGLVQEMAHIANGRDPGNSVSLLRVNSANSSQSNMLILQESSTDATGSYVIYAPVDIHAMNVVLSGGDPDYVALLPSGFAILPDGPNNEAGEVPEVGSGGSLLTVAFQILVDSVPTAKLSLGSVTTVNSLIKCTVERIKGAVLCDTAV</sequence>
<dbReference type="InterPro" id="IPR001356">
    <property type="entry name" value="HD"/>
</dbReference>
<keyword evidence="6 9" id="KW-0371">Homeobox</keyword>
<comment type="caution">
    <text evidence="15">The sequence shown here is derived from an EMBL/GenBank/DDBJ whole genome shotgun (WGS) entry which is preliminary data.</text>
</comment>
<feature type="domain" description="Homeobox" evidence="13">
    <location>
        <begin position="55"/>
        <end position="115"/>
    </location>
</feature>
<evidence type="ECO:0000256" key="1">
    <source>
        <dbReference type="ARBA" id="ARBA00004123"/>
    </source>
</evidence>
<dbReference type="SUPFAM" id="SSF55961">
    <property type="entry name" value="Bet v1-like"/>
    <property type="match status" value="2"/>
</dbReference>
<dbReference type="Pfam" id="PF00046">
    <property type="entry name" value="Homeodomain"/>
    <property type="match status" value="1"/>
</dbReference>
<evidence type="ECO:0000256" key="3">
    <source>
        <dbReference type="ARBA" id="ARBA00023015"/>
    </source>
</evidence>
<evidence type="ECO:0000256" key="8">
    <source>
        <dbReference type="ARBA" id="ARBA00023242"/>
    </source>
</evidence>
<dbReference type="CDD" id="cd00086">
    <property type="entry name" value="homeodomain"/>
    <property type="match status" value="1"/>
</dbReference>
<dbReference type="PROSITE" id="PS50848">
    <property type="entry name" value="START"/>
    <property type="match status" value="1"/>
</dbReference>
<keyword evidence="8 9" id="KW-0539">Nucleus</keyword>
<keyword evidence="3" id="KW-0805">Transcription regulation</keyword>
<dbReference type="Proteomes" id="UP001567538">
    <property type="component" value="Unassembled WGS sequence"/>
</dbReference>
<dbReference type="Pfam" id="PF01852">
    <property type="entry name" value="START"/>
    <property type="match status" value="1"/>
</dbReference>
<evidence type="ECO:0000256" key="5">
    <source>
        <dbReference type="ARBA" id="ARBA00023125"/>
    </source>
</evidence>
<accession>A0ABD1HW10</accession>
<keyword evidence="5 9" id="KW-0238">DNA-binding</keyword>
<evidence type="ECO:0000259" key="13">
    <source>
        <dbReference type="PROSITE" id="PS50071"/>
    </source>
</evidence>
<dbReference type="PANTHER" id="PTHR45654:SF77">
    <property type="entry name" value="HOMEOBOX-LEUCINE ZIPPER PROTEIN MERISTEM L1"/>
    <property type="match status" value="1"/>
</dbReference>
<evidence type="ECO:0000256" key="12">
    <source>
        <dbReference type="SAM" id="MobiDB-lite"/>
    </source>
</evidence>
<evidence type="ECO:0000313" key="15">
    <source>
        <dbReference type="EMBL" id="KAL1560114.1"/>
    </source>
</evidence>
<name>A0ABD1HW10_SALDI</name>
<dbReference type="InterPro" id="IPR057993">
    <property type="entry name" value="HD-Zip_IV_C"/>
</dbReference>
<dbReference type="SUPFAM" id="SSF46689">
    <property type="entry name" value="Homeodomain-like"/>
    <property type="match status" value="1"/>
</dbReference>
<evidence type="ECO:0000256" key="7">
    <source>
        <dbReference type="ARBA" id="ARBA00023163"/>
    </source>
</evidence>
<comment type="similarity">
    <text evidence="2">Belongs to the HD-ZIP homeobox family. Class IV subfamily.</text>
</comment>
<dbReference type="Pfam" id="PF25797">
    <property type="entry name" value="PDF2_C"/>
    <property type="match status" value="1"/>
</dbReference>
<dbReference type="FunFam" id="3.30.530.20:FF:000026">
    <property type="entry name" value="Homeobox-leucine zipper protein GLABRA 2"/>
    <property type="match status" value="1"/>
</dbReference>
<feature type="domain" description="START" evidence="14">
    <location>
        <begin position="240"/>
        <end position="472"/>
    </location>
</feature>
<protein>
    <submittedName>
        <fullName evidence="15">Homeobox-leucine zipper protein MERISTEM L1</fullName>
    </submittedName>
</protein>
<feature type="coiled-coil region" evidence="11">
    <location>
        <begin position="107"/>
        <end position="141"/>
    </location>
</feature>
<dbReference type="CDD" id="cd08875">
    <property type="entry name" value="START_ArGLABRA2_like"/>
    <property type="match status" value="1"/>
</dbReference>
<dbReference type="Gene3D" id="3.30.530.20">
    <property type="match status" value="1"/>
</dbReference>
<dbReference type="GO" id="GO:0005634">
    <property type="term" value="C:nucleus"/>
    <property type="evidence" value="ECO:0007669"/>
    <property type="project" value="UniProtKB-SubCell"/>
</dbReference>
<evidence type="ECO:0000256" key="4">
    <source>
        <dbReference type="ARBA" id="ARBA00023054"/>
    </source>
</evidence>
<feature type="region of interest" description="Disordered" evidence="12">
    <location>
        <begin position="38"/>
        <end position="66"/>
    </location>
</feature>
<organism evidence="15 16">
    <name type="scientific">Salvia divinorum</name>
    <name type="common">Maria pastora</name>
    <name type="synonym">Diviner's sage</name>
    <dbReference type="NCBI Taxonomy" id="28513"/>
    <lineage>
        <taxon>Eukaryota</taxon>
        <taxon>Viridiplantae</taxon>
        <taxon>Streptophyta</taxon>
        <taxon>Embryophyta</taxon>
        <taxon>Tracheophyta</taxon>
        <taxon>Spermatophyta</taxon>
        <taxon>Magnoliopsida</taxon>
        <taxon>eudicotyledons</taxon>
        <taxon>Gunneridae</taxon>
        <taxon>Pentapetalae</taxon>
        <taxon>asterids</taxon>
        <taxon>lamiids</taxon>
        <taxon>Lamiales</taxon>
        <taxon>Lamiaceae</taxon>
        <taxon>Nepetoideae</taxon>
        <taxon>Mentheae</taxon>
        <taxon>Salviinae</taxon>
        <taxon>Salvia</taxon>
        <taxon>Salvia subgen. Calosphace</taxon>
    </lineage>
</organism>
<dbReference type="GO" id="GO:0030154">
    <property type="term" value="P:cell differentiation"/>
    <property type="evidence" value="ECO:0007669"/>
    <property type="project" value="UniProtKB-ARBA"/>
</dbReference>
<dbReference type="GO" id="GO:0003677">
    <property type="term" value="F:DNA binding"/>
    <property type="evidence" value="ECO:0007669"/>
    <property type="project" value="UniProtKB-UniRule"/>
</dbReference>
<keyword evidence="16" id="KW-1185">Reference proteome</keyword>
<dbReference type="SMART" id="SM00234">
    <property type="entry name" value="START"/>
    <property type="match status" value="1"/>
</dbReference>
<dbReference type="Gene3D" id="1.10.10.60">
    <property type="entry name" value="Homeodomain-like"/>
    <property type="match status" value="1"/>
</dbReference>
<dbReference type="FunFam" id="1.10.10.60:FF:000229">
    <property type="entry name" value="Homeobox-leucine zipper protein HDG1"/>
    <property type="match status" value="1"/>
</dbReference>
<proteinExistence type="inferred from homology"/>
<keyword evidence="7" id="KW-0804">Transcription</keyword>
<feature type="DNA-binding region" description="Homeobox" evidence="9">
    <location>
        <begin position="57"/>
        <end position="116"/>
    </location>
</feature>
<evidence type="ECO:0000256" key="11">
    <source>
        <dbReference type="SAM" id="Coils"/>
    </source>
</evidence>
<reference evidence="15 16" key="1">
    <citation type="submission" date="2024-06" db="EMBL/GenBank/DDBJ databases">
        <title>A chromosome level genome sequence of Diviner's sage (Salvia divinorum).</title>
        <authorList>
            <person name="Ford S.A."/>
            <person name="Ro D.-K."/>
            <person name="Ness R.W."/>
            <person name="Phillips M.A."/>
        </authorList>
    </citation>
    <scope>NUCLEOTIDE SEQUENCE [LARGE SCALE GENOMIC DNA]</scope>
    <source>
        <strain evidence="15">SAF-2024a</strain>
        <tissue evidence="15">Leaf</tissue>
    </source>
</reference>
<dbReference type="PANTHER" id="PTHR45654">
    <property type="entry name" value="HOMEOBOX-LEUCINE ZIPPER PROTEIN MERISTEM L1"/>
    <property type="match status" value="1"/>
</dbReference>
<evidence type="ECO:0000259" key="14">
    <source>
        <dbReference type="PROSITE" id="PS50848"/>
    </source>
</evidence>
<feature type="compositionally biased region" description="Basic residues" evidence="12">
    <location>
        <begin position="55"/>
        <end position="66"/>
    </location>
</feature>
<dbReference type="InterPro" id="IPR023393">
    <property type="entry name" value="START-like_dom_sf"/>
</dbReference>
<comment type="subcellular location">
    <subcellularLocation>
        <location evidence="1 9 10">Nucleus</location>
    </subcellularLocation>
</comment>
<evidence type="ECO:0000256" key="10">
    <source>
        <dbReference type="RuleBase" id="RU000682"/>
    </source>
</evidence>
<evidence type="ECO:0000256" key="6">
    <source>
        <dbReference type="ARBA" id="ARBA00023155"/>
    </source>
</evidence>
<dbReference type="InterPro" id="IPR009057">
    <property type="entry name" value="Homeodomain-like_sf"/>
</dbReference>
<keyword evidence="4 11" id="KW-0175">Coiled coil</keyword>
<evidence type="ECO:0000256" key="9">
    <source>
        <dbReference type="PROSITE-ProRule" id="PRU00108"/>
    </source>
</evidence>
<dbReference type="PROSITE" id="PS50071">
    <property type="entry name" value="HOMEOBOX_2"/>
    <property type="match status" value="1"/>
</dbReference>
<dbReference type="InterPro" id="IPR042160">
    <property type="entry name" value="HD-Zip_IV"/>
</dbReference>